<keyword evidence="3" id="KW-1185">Reference proteome</keyword>
<dbReference type="AlphaFoldDB" id="A0A2G9U9U5"/>
<name>A0A2G9U9U5_TELCI</name>
<accession>A0A2G9U9U5</accession>
<sequence>MARPSVPAPAAPAAPSAVQPPSAASKYRRISSTAYQEEKQFLLEHLIQYFEKEADANTDPSKLTTKNSAP</sequence>
<protein>
    <submittedName>
        <fullName evidence="2">Uncharacterized protein</fullName>
    </submittedName>
</protein>
<reference evidence="2 3" key="1">
    <citation type="submission" date="2015-09" db="EMBL/GenBank/DDBJ databases">
        <title>Draft genome of the parasitic nematode Teladorsagia circumcincta isolate WARC Sus (inbred).</title>
        <authorList>
            <person name="Mitreva M."/>
        </authorList>
    </citation>
    <scope>NUCLEOTIDE SEQUENCE [LARGE SCALE GENOMIC DNA]</scope>
    <source>
        <strain evidence="2 3">S</strain>
    </source>
</reference>
<feature type="region of interest" description="Disordered" evidence="1">
    <location>
        <begin position="1"/>
        <end position="23"/>
    </location>
</feature>
<dbReference type="Proteomes" id="UP000230423">
    <property type="component" value="Unassembled WGS sequence"/>
</dbReference>
<dbReference type="EMBL" id="KZ348223">
    <property type="protein sequence ID" value="PIO66502.1"/>
    <property type="molecule type" value="Genomic_DNA"/>
</dbReference>
<evidence type="ECO:0000256" key="1">
    <source>
        <dbReference type="SAM" id="MobiDB-lite"/>
    </source>
</evidence>
<feature type="compositionally biased region" description="Pro residues" evidence="1">
    <location>
        <begin position="1"/>
        <end position="12"/>
    </location>
</feature>
<evidence type="ECO:0000313" key="2">
    <source>
        <dbReference type="EMBL" id="PIO66502.1"/>
    </source>
</evidence>
<organism evidence="2 3">
    <name type="scientific">Teladorsagia circumcincta</name>
    <name type="common">Brown stomach worm</name>
    <name type="synonym">Ostertagia circumcincta</name>
    <dbReference type="NCBI Taxonomy" id="45464"/>
    <lineage>
        <taxon>Eukaryota</taxon>
        <taxon>Metazoa</taxon>
        <taxon>Ecdysozoa</taxon>
        <taxon>Nematoda</taxon>
        <taxon>Chromadorea</taxon>
        <taxon>Rhabditida</taxon>
        <taxon>Rhabditina</taxon>
        <taxon>Rhabditomorpha</taxon>
        <taxon>Strongyloidea</taxon>
        <taxon>Trichostrongylidae</taxon>
        <taxon>Teladorsagia</taxon>
    </lineage>
</organism>
<feature type="compositionally biased region" description="Low complexity" evidence="1">
    <location>
        <begin position="13"/>
        <end position="23"/>
    </location>
</feature>
<proteinExistence type="predicted"/>
<evidence type="ECO:0000313" key="3">
    <source>
        <dbReference type="Proteomes" id="UP000230423"/>
    </source>
</evidence>
<gene>
    <name evidence="2" type="ORF">TELCIR_11786</name>
</gene>